<proteinExistence type="inferred from homology"/>
<dbReference type="EMBL" id="CP038008">
    <property type="protein sequence ID" value="QBY29195.1"/>
    <property type="molecule type" value="Genomic_DNA"/>
</dbReference>
<dbReference type="InterPro" id="IPR036259">
    <property type="entry name" value="MFS_trans_sf"/>
</dbReference>
<dbReference type="SUPFAM" id="SSF103473">
    <property type="entry name" value="MFS general substrate transporter"/>
    <property type="match status" value="1"/>
</dbReference>
<dbReference type="PANTHER" id="PTHR11328:SF24">
    <property type="entry name" value="MAJOR FACILITATOR SUPERFAMILY (MFS) PROFILE DOMAIN-CONTAINING PROTEIN"/>
    <property type="match status" value="1"/>
</dbReference>
<feature type="transmembrane region" description="Helical" evidence="2">
    <location>
        <begin position="196"/>
        <end position="218"/>
    </location>
</feature>
<evidence type="ECO:0000256" key="2">
    <source>
        <dbReference type="SAM" id="Phobius"/>
    </source>
</evidence>
<gene>
    <name evidence="3" type="ORF">E2R62_10180</name>
</gene>
<dbReference type="InterPro" id="IPR001927">
    <property type="entry name" value="Na/Gal_symport"/>
</dbReference>
<keyword evidence="2" id="KW-1133">Transmembrane helix</keyword>
<feature type="transmembrane region" description="Helical" evidence="2">
    <location>
        <begin position="96"/>
        <end position="115"/>
    </location>
</feature>
<dbReference type="GO" id="GO:0005886">
    <property type="term" value="C:plasma membrane"/>
    <property type="evidence" value="ECO:0007669"/>
    <property type="project" value="TreeGrafter"/>
</dbReference>
<feature type="transmembrane region" description="Helical" evidence="2">
    <location>
        <begin position="127"/>
        <end position="151"/>
    </location>
</feature>
<feature type="transmembrane region" description="Helical" evidence="2">
    <location>
        <begin position="385"/>
        <end position="408"/>
    </location>
</feature>
<dbReference type="AlphaFoldDB" id="A0A482PFC9"/>
<comment type="similarity">
    <text evidence="1">Belongs to the sodium:galactoside symporter (TC 2.A.2) family.</text>
</comment>
<feature type="transmembrane region" description="Helical" evidence="2">
    <location>
        <begin position="311"/>
        <end position="332"/>
    </location>
</feature>
<feature type="transmembrane region" description="Helical" evidence="2">
    <location>
        <begin position="428"/>
        <end position="445"/>
    </location>
</feature>
<dbReference type="PANTHER" id="PTHR11328">
    <property type="entry name" value="MAJOR FACILITATOR SUPERFAMILY DOMAIN-CONTAINING PROTEIN"/>
    <property type="match status" value="1"/>
</dbReference>
<reference evidence="3" key="1">
    <citation type="submission" date="2019-03" db="EMBL/GenBank/DDBJ databases">
        <title>Complete genome sequence of enteropathogenic Citrobacter rodentium strain DBS100.</title>
        <authorList>
            <person name="Popov G."/>
            <person name="Fiebig A."/>
            <person name="Shideler S."/>
            <person name="Coombes B."/>
            <person name="Savchenko A."/>
        </authorList>
    </citation>
    <scope>NUCLEOTIDE SEQUENCE</scope>
    <source>
        <strain evidence="3">DBS100</strain>
    </source>
</reference>
<dbReference type="Gene3D" id="1.20.1250.20">
    <property type="entry name" value="MFS general substrate transporter like domains"/>
    <property type="match status" value="2"/>
</dbReference>
<dbReference type="GO" id="GO:0006814">
    <property type="term" value="P:sodium ion transport"/>
    <property type="evidence" value="ECO:0007669"/>
    <property type="project" value="InterPro"/>
</dbReference>
<dbReference type="CDD" id="cd17332">
    <property type="entry name" value="MFS_MelB_like"/>
    <property type="match status" value="1"/>
</dbReference>
<evidence type="ECO:0000256" key="1">
    <source>
        <dbReference type="ARBA" id="ARBA00009617"/>
    </source>
</evidence>
<dbReference type="NCBIfam" id="TIGR00792">
    <property type="entry name" value="gph"/>
    <property type="match status" value="1"/>
</dbReference>
<organism evidence="3">
    <name type="scientific">Citrobacter rodentium</name>
    <dbReference type="NCBI Taxonomy" id="67825"/>
    <lineage>
        <taxon>Bacteria</taxon>
        <taxon>Pseudomonadati</taxon>
        <taxon>Pseudomonadota</taxon>
        <taxon>Gammaproteobacteria</taxon>
        <taxon>Enterobacterales</taxon>
        <taxon>Enterobacteriaceae</taxon>
        <taxon>Citrobacter</taxon>
    </lineage>
</organism>
<dbReference type="InterPro" id="IPR039672">
    <property type="entry name" value="MFS_2"/>
</dbReference>
<keyword evidence="2" id="KW-0812">Transmembrane</keyword>
<keyword evidence="2" id="KW-0472">Membrane</keyword>
<dbReference type="RefSeq" id="WP_012906883.1">
    <property type="nucleotide sequence ID" value="NZ_CAJTBI010000011.1"/>
</dbReference>
<evidence type="ECO:0000313" key="3">
    <source>
        <dbReference type="EMBL" id="QBY29195.1"/>
    </source>
</evidence>
<feature type="transmembrane region" description="Helical" evidence="2">
    <location>
        <begin position="338"/>
        <end position="364"/>
    </location>
</feature>
<feature type="transmembrane region" description="Helical" evidence="2">
    <location>
        <begin position="280"/>
        <end position="299"/>
    </location>
</feature>
<feature type="transmembrane region" description="Helical" evidence="2">
    <location>
        <begin position="163"/>
        <end position="184"/>
    </location>
</feature>
<protein>
    <submittedName>
        <fullName evidence="3">MFS transporter</fullName>
    </submittedName>
</protein>
<feature type="transmembrane region" description="Helical" evidence="2">
    <location>
        <begin position="53"/>
        <end position="75"/>
    </location>
</feature>
<sequence>MATADSLDGEVQSVDSEERLSTREKIGYGLGDAGGHCISDLISGFLLFFYTDVFGLSPAIVGAMFFILRIFDAISDPIMGIVADRTRSRWGRFRPWLLWTAVPLGIIGILTFTVPDISPNMKIAWAFATYFLLSVGYTANNVPYCALINAITSCHDQVMSCQSWRFVLSGIAGFLVSVGLPWMVDLFGQGNLAKGYQYGVAVLCTIGMVLFLLCFFWVKERVPLSLAGQFTLREHLQGLRKNDQLLMMLVMSFLLVNILCIRGGGYMYFITYALQGSAGYMSLFFGIVTIAGIVGAMVVNPLSRRIDMVKLYFYTNITLVIFGLAMYFLPVGPGYQTLWLVCILINNVVLGFALPLHFSIMAFADDYGEWKNGVRSTGMNFAFNLFFIKLSWASSGGIISLILILVAYQPGLENQTAASIEGITALQSLVPAAFHLVLALCLLKCRLSGAMMQRIANDLHQRHSQLTRGIHDAV</sequence>
<name>A0A482PFC9_CITRO</name>
<dbReference type="OMA" id="TRERIHP"/>
<accession>A0A482PFC9</accession>
<dbReference type="GO" id="GO:0008643">
    <property type="term" value="P:carbohydrate transport"/>
    <property type="evidence" value="ECO:0007669"/>
    <property type="project" value="InterPro"/>
</dbReference>
<feature type="transmembrane region" description="Helical" evidence="2">
    <location>
        <begin position="245"/>
        <end position="268"/>
    </location>
</feature>
<dbReference type="Pfam" id="PF13347">
    <property type="entry name" value="MFS_2"/>
    <property type="match status" value="1"/>
</dbReference>
<dbReference type="GO" id="GO:0015293">
    <property type="term" value="F:symporter activity"/>
    <property type="evidence" value="ECO:0007669"/>
    <property type="project" value="InterPro"/>
</dbReference>